<dbReference type="InParanoid" id="A0A7R8UVT7"/>
<feature type="coiled-coil region" evidence="2">
    <location>
        <begin position="15"/>
        <end position="67"/>
    </location>
</feature>
<protein>
    <recommendedName>
        <fullName evidence="3">ODAD1 central coiled coil region domain-containing protein</fullName>
    </recommendedName>
</protein>
<dbReference type="EMBL" id="LR899012">
    <property type="protein sequence ID" value="CAD7088057.1"/>
    <property type="molecule type" value="Genomic_DNA"/>
</dbReference>
<dbReference type="AlphaFoldDB" id="A0A7R8UVT7"/>
<proteinExistence type="predicted"/>
<gene>
    <name evidence="4" type="ORF">HERILL_LOCUS10715</name>
</gene>
<dbReference type="OMA" id="CYKDTIC"/>
<name>A0A7R8UVT7_HERIL</name>
<dbReference type="PANTHER" id="PTHR21694:SF18">
    <property type="entry name" value="COILED-COIL DOMAIN-CONTAINING PROTEIN 63"/>
    <property type="match status" value="1"/>
</dbReference>
<dbReference type="InterPro" id="IPR049258">
    <property type="entry name" value="ODAD1_CC"/>
</dbReference>
<sequence length="472" mass="55263">MADLAQIDQLADTELSRLQLQNRELKTDIRNLLDEKRSQLVTQNKMISLLNSESEKLQLEYDTLRQVFGAKHQNEVNKLLVNVLDQHTEIHNAYKQEKINLWELEGHIKKVEKQITALQTNKVTDNCYKETILKVQRDVVTLENRLDVVSKKCCAVLAENTKLRQSIDHMLQYRAQFNDLWQELVNQFNNGKKTIMDLIDQSIVAFDHREELCNKLQFVRDKTESDKLVHIQEMRELQRSLEHNAKLQYFYDIKGQKRTNADLEEREINKKIQQREQLEKDINEYKDIIAKIQDLVGEVEIEKLAGKYTHHEEENFAIFNYVNELSSEVETLNGVVRKYIEDIEVETELKKESAYRGETESVVHLETEREIAYKNSMNALDDKTIMDEKHKKLLRGIEQIFCMTETEDAPILSVLGQKNNITGQNIGLIIGIINRRVDNIVGSLTLDDFKILTKKDRVPKFNVKELINKKNK</sequence>
<organism evidence="4 5">
    <name type="scientific">Hermetia illucens</name>
    <name type="common">Black soldier fly</name>
    <dbReference type="NCBI Taxonomy" id="343691"/>
    <lineage>
        <taxon>Eukaryota</taxon>
        <taxon>Metazoa</taxon>
        <taxon>Ecdysozoa</taxon>
        <taxon>Arthropoda</taxon>
        <taxon>Hexapoda</taxon>
        <taxon>Insecta</taxon>
        <taxon>Pterygota</taxon>
        <taxon>Neoptera</taxon>
        <taxon>Endopterygota</taxon>
        <taxon>Diptera</taxon>
        <taxon>Brachycera</taxon>
        <taxon>Stratiomyomorpha</taxon>
        <taxon>Stratiomyidae</taxon>
        <taxon>Hermetiinae</taxon>
        <taxon>Hermetia</taxon>
    </lineage>
</organism>
<evidence type="ECO:0000313" key="5">
    <source>
        <dbReference type="Proteomes" id="UP000594454"/>
    </source>
</evidence>
<dbReference type="PANTHER" id="PTHR21694">
    <property type="entry name" value="COILED-COIL DOMAIN-CONTAINING PROTEIN 63"/>
    <property type="match status" value="1"/>
</dbReference>
<dbReference type="InterPro" id="IPR051876">
    <property type="entry name" value="ODA-DC/CCD"/>
</dbReference>
<accession>A0A7R8UVT7</accession>
<feature type="coiled-coil region" evidence="2">
    <location>
        <begin position="94"/>
        <end position="121"/>
    </location>
</feature>
<evidence type="ECO:0000313" key="4">
    <source>
        <dbReference type="EMBL" id="CAD7088057.1"/>
    </source>
</evidence>
<evidence type="ECO:0000256" key="1">
    <source>
        <dbReference type="ARBA" id="ARBA00023054"/>
    </source>
</evidence>
<dbReference type="Proteomes" id="UP000594454">
    <property type="component" value="Chromosome 4"/>
</dbReference>
<keyword evidence="5" id="KW-1185">Reference proteome</keyword>
<feature type="domain" description="ODAD1 central coiled coil region" evidence="3">
    <location>
        <begin position="136"/>
        <end position="416"/>
    </location>
</feature>
<evidence type="ECO:0000256" key="2">
    <source>
        <dbReference type="SAM" id="Coils"/>
    </source>
</evidence>
<dbReference type="OrthoDB" id="6766775at2759"/>
<dbReference type="Pfam" id="PF21773">
    <property type="entry name" value="ODAD1_CC"/>
    <property type="match status" value="1"/>
</dbReference>
<feature type="coiled-coil region" evidence="2">
    <location>
        <begin position="261"/>
        <end position="295"/>
    </location>
</feature>
<keyword evidence="1 2" id="KW-0175">Coiled coil</keyword>
<reference evidence="4 5" key="1">
    <citation type="submission" date="2020-11" db="EMBL/GenBank/DDBJ databases">
        <authorList>
            <person name="Wallbank WR R."/>
            <person name="Pardo Diaz C."/>
            <person name="Kozak K."/>
            <person name="Martin S."/>
            <person name="Jiggins C."/>
            <person name="Moest M."/>
            <person name="Warren A I."/>
            <person name="Generalovic N T."/>
            <person name="Byers J.R.P. K."/>
            <person name="Montejo-Kovacevich G."/>
            <person name="Yen C E."/>
        </authorList>
    </citation>
    <scope>NUCLEOTIDE SEQUENCE [LARGE SCALE GENOMIC DNA]</scope>
</reference>
<evidence type="ECO:0000259" key="3">
    <source>
        <dbReference type="Pfam" id="PF21773"/>
    </source>
</evidence>
<dbReference type="FunCoup" id="A0A7R8UVT7">
    <property type="interactions" value="7"/>
</dbReference>